<organism evidence="3 4">
    <name type="scientific">Brucella tritici</name>
    <dbReference type="NCBI Taxonomy" id="94626"/>
    <lineage>
        <taxon>Bacteria</taxon>
        <taxon>Pseudomonadati</taxon>
        <taxon>Pseudomonadota</taxon>
        <taxon>Alphaproteobacteria</taxon>
        <taxon>Hyphomicrobiales</taxon>
        <taxon>Brucellaceae</taxon>
        <taxon>Brucella/Ochrobactrum group</taxon>
        <taxon>Brucella</taxon>
    </lineage>
</organism>
<feature type="region of interest" description="Disordered" evidence="1">
    <location>
        <begin position="420"/>
        <end position="458"/>
    </location>
</feature>
<gene>
    <name evidence="3" type="ORF">F9K94_15335</name>
</gene>
<sequence length="458" mass="51732">MNPIRALANAAARRLDVMFPGYFSAAKHNHYADFGYPENLTFDMLFGMYRRNGIAAAGVDKTILKTWQDNPFLQEKQRDGSEGKRAEETTLEADIRQRFEDLRIWSRIAETDRRSLVGSYSGLILRLADNKKFSEPVDTVPGGLKGLAEVIPAWEGQLQVSRWDTDETSDTYGQPLMYQFNEASVGEESRQPRQFMLHPDRVIVWSRDGTLDCRSLLEPGYNDLITLEKVSGAGGEGFWKNAKSAPVLEVDAEAKLDEMAKIMGVPVDELVDRMNDQVEDWQRGFDKLLMMQGMTAKTLGVTLPSPEHFFAIALQAFAASISIPVKILVGSQTGERASTEDADEWAKTNMSRRTNTVRPNIMDFVNRLERFRILPEKDWYLDWADLTETSMAEKIDRVAKMADTNQKMSASNELVFTADEMREVVGKEPLTDDQRYREDDDDDLTAAAGLPDDPANEE</sequence>
<feature type="domain" description="Anti-CBASS protein Acb1-like N-terminal" evidence="2">
    <location>
        <begin position="48"/>
        <end position="406"/>
    </location>
</feature>
<accession>A0A7V7VS94</accession>
<dbReference type="AlphaFoldDB" id="A0A7V7VS94"/>
<dbReference type="RefSeq" id="WP_151646671.1">
    <property type="nucleotide sequence ID" value="NZ_WBVY01000004.1"/>
</dbReference>
<protein>
    <submittedName>
        <fullName evidence="3">DUF1073 domain-containing protein</fullName>
    </submittedName>
</protein>
<feature type="compositionally biased region" description="Basic and acidic residues" evidence="1">
    <location>
        <begin position="420"/>
        <end position="438"/>
    </location>
</feature>
<reference evidence="3 4" key="1">
    <citation type="submission" date="2019-09" db="EMBL/GenBank/DDBJ databases">
        <title>Taxonomic organization of the family Brucellaceae based on a phylogenomic approach.</title>
        <authorList>
            <person name="Leclercq S."/>
            <person name="Cloeckaert A."/>
            <person name="Zygmunt M.S."/>
        </authorList>
    </citation>
    <scope>NUCLEOTIDE SEQUENCE [LARGE SCALE GENOMIC DNA]</scope>
    <source>
        <strain evidence="3 4">TA93</strain>
    </source>
</reference>
<evidence type="ECO:0000313" key="3">
    <source>
        <dbReference type="EMBL" id="KAB2655898.1"/>
    </source>
</evidence>
<comment type="caution">
    <text evidence="3">The sequence shown here is derived from an EMBL/GenBank/DDBJ whole genome shotgun (WGS) entry which is preliminary data.</text>
</comment>
<dbReference type="Proteomes" id="UP000460650">
    <property type="component" value="Unassembled WGS sequence"/>
</dbReference>
<dbReference type="Pfam" id="PF06381">
    <property type="entry name" value="Phage_portal_3"/>
    <property type="match status" value="1"/>
</dbReference>
<feature type="compositionally biased region" description="Low complexity" evidence="1">
    <location>
        <begin position="445"/>
        <end position="458"/>
    </location>
</feature>
<dbReference type="EMBL" id="WBVY01000004">
    <property type="protein sequence ID" value="KAB2655898.1"/>
    <property type="molecule type" value="Genomic_DNA"/>
</dbReference>
<dbReference type="InterPro" id="IPR024459">
    <property type="entry name" value="Acb1-like_N"/>
</dbReference>
<name>A0A7V7VS94_9HYPH</name>
<evidence type="ECO:0000313" key="4">
    <source>
        <dbReference type="Proteomes" id="UP000460650"/>
    </source>
</evidence>
<proteinExistence type="predicted"/>
<evidence type="ECO:0000256" key="1">
    <source>
        <dbReference type="SAM" id="MobiDB-lite"/>
    </source>
</evidence>
<evidence type="ECO:0000259" key="2">
    <source>
        <dbReference type="Pfam" id="PF06381"/>
    </source>
</evidence>